<dbReference type="InterPro" id="IPR008979">
    <property type="entry name" value="Galactose-bd-like_sf"/>
</dbReference>
<evidence type="ECO:0000313" key="8">
    <source>
        <dbReference type="Proteomes" id="UP000509667"/>
    </source>
</evidence>
<dbReference type="InterPro" id="IPR006102">
    <property type="entry name" value="Ig-like_GH2"/>
</dbReference>
<proteinExistence type="inferred from homology"/>
<evidence type="ECO:0000313" key="7">
    <source>
        <dbReference type="EMBL" id="QLH78435.1"/>
    </source>
</evidence>
<evidence type="ECO:0000256" key="1">
    <source>
        <dbReference type="ARBA" id="ARBA00007401"/>
    </source>
</evidence>
<dbReference type="RefSeq" id="WP_179908318.1">
    <property type="nucleotide sequence ID" value="NZ_CP058910.1"/>
</dbReference>
<dbReference type="InterPro" id="IPR051913">
    <property type="entry name" value="GH2_Domain-Containing"/>
</dbReference>
<dbReference type="Gene3D" id="2.60.120.260">
    <property type="entry name" value="Galactose-binding domain-like"/>
    <property type="match status" value="1"/>
</dbReference>
<dbReference type="InterPro" id="IPR006101">
    <property type="entry name" value="Glyco_hydro_2"/>
</dbReference>
<feature type="domain" description="Glycoside hydrolase family 2 immunoglobulin-like beta-sandwich" evidence="4">
    <location>
        <begin position="164"/>
        <end position="260"/>
    </location>
</feature>
<organism evidence="7 8">
    <name type="scientific">Halosimplex rubrum</name>
    <dbReference type="NCBI Taxonomy" id="869889"/>
    <lineage>
        <taxon>Archaea</taxon>
        <taxon>Methanobacteriati</taxon>
        <taxon>Methanobacteriota</taxon>
        <taxon>Stenosarchaea group</taxon>
        <taxon>Halobacteria</taxon>
        <taxon>Halobacteriales</taxon>
        <taxon>Haloarculaceae</taxon>
        <taxon>Halosimplex</taxon>
    </lineage>
</organism>
<dbReference type="InterPro" id="IPR006103">
    <property type="entry name" value="Glyco_hydro_2_cat"/>
</dbReference>
<dbReference type="EMBL" id="CP058910">
    <property type="protein sequence ID" value="QLH78435.1"/>
    <property type="molecule type" value="Genomic_DNA"/>
</dbReference>
<evidence type="ECO:0000259" key="6">
    <source>
        <dbReference type="Pfam" id="PF02837"/>
    </source>
</evidence>
<evidence type="ECO:0000256" key="2">
    <source>
        <dbReference type="ARBA" id="ARBA00022801"/>
    </source>
</evidence>
<gene>
    <name evidence="7" type="ORF">HZS55_14520</name>
</gene>
<evidence type="ECO:0000256" key="3">
    <source>
        <dbReference type="ARBA" id="ARBA00023295"/>
    </source>
</evidence>
<sequence length="881" mass="98798">MQTPESAISLDGVWQFSTGPSARVDEVDWYEPHVEWPDSRTVSVPHSWQEEVDLREYTGTAWYRRSFEFDGFDGDELAFLSFDAVDYEATVWVNGEHVGDHRGGYLPFDLDVTDAVMEGENEVVLRVSDPEDLSEIPHGKQGDPWYTRVSGPWQSVSLVTVPETHVTDVRVTPDLSTDTVTVDMTVANGAGEDVVVTVSRLETDVAEEVATLTDGEASVDVSIPDADYWTPEDPALYDVEVKLRGDGETVDTYSDYFGMRSFTREDGDFYLNGEQFTMRGALDQAFYPETYYRPRDLETFEQEIRTAKELGFNLLRKHIKPAHPAFLELADRLGILVWEEPANPSVYSDRSKAELREQFEGMVARDYNRPSVVIWSLYNEEWGIGGHEDEEPLWTDEAKQDYLEAFYEDVRDLDETRLVCDNSGWAHVATDINDYHEYFIAPDRVDAWREKLNHIIEAPEENYGDVRTEPSVPLVVSEFGTWGLSDLSRLTDSYGGDPHWFDHDFLNGLKRPGGVRERFKASHASDVFDSLDDLATAWQRREFESIETIIGDMRENDSVAGYVITELTDIEWEFNGILDYRREEKSFHDDFERVNAPVMLHLDPDASAAWDDETYCADIVVANETGDPVDTTIEWHVFEESGKVEVAVGPHEAARFEEAVSVPVPDVDDLCSESVEVSMSEPNQSVERSVWVVPRTGAPGSQTVFAADDGLAAALDDRGYETVDDPSTADVALVSDPDAYDHSNLLVVPDADGDVVETEAVEYTELPKEESWNLCACFVYQDLLPEVDVLPGWAFENIYPYAYVSDPRDDDAVSVGYLEGWIGNSGAIALSRPGGDVAGVCTLRVTDVYGDHPIATVALDRVVKMTAPSEADDMTTSARQD</sequence>
<dbReference type="InterPro" id="IPR017853">
    <property type="entry name" value="GH"/>
</dbReference>
<feature type="domain" description="Glycoside hydrolase family 2 catalytic" evidence="5">
    <location>
        <begin position="265"/>
        <end position="480"/>
    </location>
</feature>
<dbReference type="PRINTS" id="PR00132">
    <property type="entry name" value="GLHYDRLASE2"/>
</dbReference>
<dbReference type="PANTHER" id="PTHR42732">
    <property type="entry name" value="BETA-GALACTOSIDASE"/>
    <property type="match status" value="1"/>
</dbReference>
<keyword evidence="3" id="KW-0326">Glycosidase</keyword>
<dbReference type="Gene3D" id="3.20.20.80">
    <property type="entry name" value="Glycosidases"/>
    <property type="match status" value="1"/>
</dbReference>
<dbReference type="InterPro" id="IPR006104">
    <property type="entry name" value="Glyco_hydro_2_N"/>
</dbReference>
<comment type="similarity">
    <text evidence="1">Belongs to the glycosyl hydrolase 2 family.</text>
</comment>
<name>A0A7D5T7K8_9EURY</name>
<dbReference type="GO" id="GO:0004553">
    <property type="term" value="F:hydrolase activity, hydrolyzing O-glycosyl compounds"/>
    <property type="evidence" value="ECO:0007669"/>
    <property type="project" value="InterPro"/>
</dbReference>
<dbReference type="Proteomes" id="UP000509667">
    <property type="component" value="Chromosome"/>
</dbReference>
<dbReference type="AlphaFoldDB" id="A0A7D5T7K8"/>
<protein>
    <submittedName>
        <fullName evidence="7">Beta-galactosidase</fullName>
    </submittedName>
</protein>
<evidence type="ECO:0000259" key="4">
    <source>
        <dbReference type="Pfam" id="PF00703"/>
    </source>
</evidence>
<keyword evidence="8" id="KW-1185">Reference proteome</keyword>
<evidence type="ECO:0000259" key="5">
    <source>
        <dbReference type="Pfam" id="PF02836"/>
    </source>
</evidence>
<dbReference type="SUPFAM" id="SSF51445">
    <property type="entry name" value="(Trans)glycosidases"/>
    <property type="match status" value="1"/>
</dbReference>
<dbReference type="GeneID" id="56079101"/>
<dbReference type="PANTHER" id="PTHR42732:SF2">
    <property type="entry name" value="BETA-MANNOSIDASE"/>
    <property type="match status" value="1"/>
</dbReference>
<dbReference type="InterPro" id="IPR036156">
    <property type="entry name" value="Beta-gal/glucu_dom_sf"/>
</dbReference>
<dbReference type="OrthoDB" id="38162at2157"/>
<dbReference type="GO" id="GO:0005975">
    <property type="term" value="P:carbohydrate metabolic process"/>
    <property type="evidence" value="ECO:0007669"/>
    <property type="project" value="InterPro"/>
</dbReference>
<dbReference type="Gene3D" id="2.60.40.10">
    <property type="entry name" value="Immunoglobulins"/>
    <property type="match status" value="1"/>
</dbReference>
<dbReference type="SUPFAM" id="SSF49303">
    <property type="entry name" value="beta-Galactosidase/glucuronidase domain"/>
    <property type="match status" value="1"/>
</dbReference>
<reference evidence="7 8" key="1">
    <citation type="submission" date="2020-07" db="EMBL/GenBank/DDBJ databases">
        <title>Halosimplex pelagicum sp. nov. and Halosimplex rubrum sp. nov., isolated from salted brown alga Laminaria, and emended description of the genus Halosimplex.</title>
        <authorList>
            <person name="Cui H."/>
        </authorList>
    </citation>
    <scope>NUCLEOTIDE SEQUENCE [LARGE SCALE GENOMIC DNA]</scope>
    <source>
        <strain evidence="7 8">R27</strain>
    </source>
</reference>
<dbReference type="SUPFAM" id="SSF49785">
    <property type="entry name" value="Galactose-binding domain-like"/>
    <property type="match status" value="1"/>
</dbReference>
<dbReference type="Pfam" id="PF00703">
    <property type="entry name" value="Glyco_hydro_2"/>
    <property type="match status" value="1"/>
</dbReference>
<keyword evidence="2" id="KW-0378">Hydrolase</keyword>
<dbReference type="Pfam" id="PF02837">
    <property type="entry name" value="Glyco_hydro_2_N"/>
    <property type="match status" value="1"/>
</dbReference>
<dbReference type="KEGG" id="hrr:HZS55_14520"/>
<dbReference type="Pfam" id="PF02836">
    <property type="entry name" value="Glyco_hydro_2_C"/>
    <property type="match status" value="1"/>
</dbReference>
<accession>A0A7D5T7K8</accession>
<feature type="domain" description="Glycosyl hydrolases family 2 sugar binding" evidence="6">
    <location>
        <begin position="9"/>
        <end position="162"/>
    </location>
</feature>
<dbReference type="InterPro" id="IPR013783">
    <property type="entry name" value="Ig-like_fold"/>
</dbReference>